<evidence type="ECO:0000256" key="8">
    <source>
        <dbReference type="PIRSR" id="PIRSR006487-1"/>
    </source>
</evidence>
<dbReference type="Pfam" id="PF08669">
    <property type="entry name" value="GCV_T_C"/>
    <property type="match status" value="1"/>
</dbReference>
<comment type="caution">
    <text evidence="11">The sequence shown here is derived from an EMBL/GenBank/DDBJ whole genome shotgun (WGS) entry which is preliminary data.</text>
</comment>
<gene>
    <name evidence="7 11" type="primary">gcvT</name>
    <name evidence="11" type="ORF">K8V47_01965</name>
</gene>
<reference evidence="11" key="1">
    <citation type="journal article" date="2021" name="PeerJ">
        <title>Extensive microbial diversity within the chicken gut microbiome revealed by metagenomics and culture.</title>
        <authorList>
            <person name="Gilroy R."/>
            <person name="Ravi A."/>
            <person name="Getino M."/>
            <person name="Pursley I."/>
            <person name="Horton D.L."/>
            <person name="Alikhan N.F."/>
            <person name="Baker D."/>
            <person name="Gharbi K."/>
            <person name="Hall N."/>
            <person name="Watson M."/>
            <person name="Adriaenssens E.M."/>
            <person name="Foster-Nyarko E."/>
            <person name="Jarju S."/>
            <person name="Secka A."/>
            <person name="Antonio M."/>
            <person name="Oren A."/>
            <person name="Chaudhuri R.R."/>
            <person name="La Ragione R."/>
            <person name="Hildebrand F."/>
            <person name="Pallen M.J."/>
        </authorList>
    </citation>
    <scope>NUCLEOTIDE SEQUENCE</scope>
    <source>
        <strain evidence="11">4100</strain>
    </source>
</reference>
<dbReference type="NCBIfam" id="NF001567">
    <property type="entry name" value="PRK00389.1"/>
    <property type="match status" value="1"/>
</dbReference>
<evidence type="ECO:0000259" key="10">
    <source>
        <dbReference type="Pfam" id="PF08669"/>
    </source>
</evidence>
<dbReference type="NCBIfam" id="TIGR00528">
    <property type="entry name" value="gcvT"/>
    <property type="match status" value="1"/>
</dbReference>
<dbReference type="Gene3D" id="3.30.70.1400">
    <property type="entry name" value="Aminomethyltransferase beta-barrel domains"/>
    <property type="match status" value="1"/>
</dbReference>
<dbReference type="Gene3D" id="3.30.1360.120">
    <property type="entry name" value="Probable tRNA modification gtpase trme, domain 1"/>
    <property type="match status" value="1"/>
</dbReference>
<evidence type="ECO:0000256" key="6">
    <source>
        <dbReference type="ARBA" id="ARBA00047665"/>
    </source>
</evidence>
<comment type="function">
    <text evidence="7">The glycine cleavage system catalyzes the degradation of glycine.</text>
</comment>
<evidence type="ECO:0000313" key="12">
    <source>
        <dbReference type="Proteomes" id="UP000711407"/>
    </source>
</evidence>
<dbReference type="GO" id="GO:0005829">
    <property type="term" value="C:cytosol"/>
    <property type="evidence" value="ECO:0007669"/>
    <property type="project" value="TreeGrafter"/>
</dbReference>
<dbReference type="AlphaFoldDB" id="A0A921JHP5"/>
<evidence type="ECO:0000256" key="5">
    <source>
        <dbReference type="ARBA" id="ARBA00031395"/>
    </source>
</evidence>
<proteinExistence type="inferred from homology"/>
<dbReference type="PANTHER" id="PTHR43757">
    <property type="entry name" value="AMINOMETHYLTRANSFERASE"/>
    <property type="match status" value="1"/>
</dbReference>
<organism evidence="11 12">
    <name type="scientific">Candidatus Amulumruptor caecigallinarius</name>
    <dbReference type="NCBI Taxonomy" id="2109911"/>
    <lineage>
        <taxon>Bacteria</taxon>
        <taxon>Pseudomonadati</taxon>
        <taxon>Bacteroidota</taxon>
        <taxon>Bacteroidia</taxon>
        <taxon>Bacteroidales</taxon>
        <taxon>Muribaculaceae</taxon>
        <taxon>Candidatus Amulumruptor</taxon>
    </lineage>
</organism>
<dbReference type="Pfam" id="PF01571">
    <property type="entry name" value="GCV_T"/>
    <property type="match status" value="1"/>
</dbReference>
<comment type="catalytic activity">
    <reaction evidence="6 7">
        <text>N(6)-[(R)-S(8)-aminomethyldihydrolipoyl]-L-lysyl-[protein] + (6S)-5,6,7,8-tetrahydrofolate = N(6)-[(R)-dihydrolipoyl]-L-lysyl-[protein] + (6R)-5,10-methylene-5,6,7,8-tetrahydrofolate + NH4(+)</text>
        <dbReference type="Rhea" id="RHEA:16945"/>
        <dbReference type="Rhea" id="RHEA-COMP:10475"/>
        <dbReference type="Rhea" id="RHEA-COMP:10492"/>
        <dbReference type="ChEBI" id="CHEBI:15636"/>
        <dbReference type="ChEBI" id="CHEBI:28938"/>
        <dbReference type="ChEBI" id="CHEBI:57453"/>
        <dbReference type="ChEBI" id="CHEBI:83100"/>
        <dbReference type="ChEBI" id="CHEBI:83143"/>
        <dbReference type="EC" id="2.1.2.10"/>
    </reaction>
</comment>
<evidence type="ECO:0000313" key="11">
    <source>
        <dbReference type="EMBL" id="HJE38518.1"/>
    </source>
</evidence>
<dbReference type="InterPro" id="IPR013977">
    <property type="entry name" value="GcvT_C"/>
</dbReference>
<keyword evidence="3 7" id="KW-0032">Aminotransferase</keyword>
<evidence type="ECO:0000256" key="7">
    <source>
        <dbReference type="HAMAP-Rule" id="MF_00259"/>
    </source>
</evidence>
<evidence type="ECO:0000256" key="4">
    <source>
        <dbReference type="ARBA" id="ARBA00022679"/>
    </source>
</evidence>
<dbReference type="FunFam" id="3.30.70.1400:FF:000001">
    <property type="entry name" value="Aminomethyltransferase"/>
    <property type="match status" value="1"/>
</dbReference>
<feature type="domain" description="Aminomethyltransferase C-terminal" evidence="10">
    <location>
        <begin position="281"/>
        <end position="359"/>
    </location>
</feature>
<dbReference type="InterPro" id="IPR006222">
    <property type="entry name" value="GCVT_N"/>
</dbReference>
<dbReference type="SUPFAM" id="SSF101790">
    <property type="entry name" value="Aminomethyltransferase beta-barrel domain"/>
    <property type="match status" value="1"/>
</dbReference>
<dbReference type="PIRSF" id="PIRSF006487">
    <property type="entry name" value="GcvT"/>
    <property type="match status" value="1"/>
</dbReference>
<dbReference type="HAMAP" id="MF_00259">
    <property type="entry name" value="GcvT"/>
    <property type="match status" value="1"/>
</dbReference>
<dbReference type="PANTHER" id="PTHR43757:SF2">
    <property type="entry name" value="AMINOMETHYLTRANSFERASE, MITOCHONDRIAL"/>
    <property type="match status" value="1"/>
</dbReference>
<dbReference type="GO" id="GO:0008483">
    <property type="term" value="F:transaminase activity"/>
    <property type="evidence" value="ECO:0007669"/>
    <property type="project" value="UniProtKB-KW"/>
</dbReference>
<dbReference type="FunFam" id="2.40.30.110:FF:000003">
    <property type="entry name" value="Aminomethyltransferase"/>
    <property type="match status" value="1"/>
</dbReference>
<dbReference type="Gene3D" id="2.40.30.110">
    <property type="entry name" value="Aminomethyltransferase beta-barrel domains"/>
    <property type="match status" value="1"/>
</dbReference>
<evidence type="ECO:0000259" key="9">
    <source>
        <dbReference type="Pfam" id="PF01571"/>
    </source>
</evidence>
<evidence type="ECO:0000256" key="2">
    <source>
        <dbReference type="ARBA" id="ARBA00012616"/>
    </source>
</evidence>
<comment type="similarity">
    <text evidence="1 7">Belongs to the GcvT family.</text>
</comment>
<dbReference type="InterPro" id="IPR027266">
    <property type="entry name" value="TrmE/GcvT-like"/>
</dbReference>
<dbReference type="FunFam" id="4.10.1250.10:FF:000001">
    <property type="entry name" value="Aminomethyltransferase"/>
    <property type="match status" value="1"/>
</dbReference>
<dbReference type="EC" id="2.1.2.10" evidence="2 7"/>
<comment type="subunit">
    <text evidence="7">The glycine cleavage system is composed of four proteins: P, T, L and H.</text>
</comment>
<dbReference type="SUPFAM" id="SSF103025">
    <property type="entry name" value="Folate-binding domain"/>
    <property type="match status" value="1"/>
</dbReference>
<sequence length="365" mass="40063">MENMKKTCLHDRHEAMGALMSPFAGWHMPIQYAGIEDEHMAVRGGCGVFDVSHMGEVMVSGKDAEVFVNEIFTNDVRDMPSGKILYGMMLNADGGVIDDLLVYKIAEEKYMLVINAGNIDKDIAWIRRQAAGRDVTINDFCDATGQLAVQGPQASHVVAAQLGLDCEPLDFYTFAVYDYKGEKILVSRTGYTGEDGFEIYASPQIIVAMWDVLTASGSCAPCGLGCRDTLRFEAGLPLYGDELTELTTPLEAGLGMFVKLDKPSFIGRDALLRQKEGGLRRKLVGLELLGPGIARHGYQVLDAEGNEIGTVTTGYKSISLGKSIAMAMVDSRFAALDTRVHVQIRRKTVPAVVIKKRFYQPKYKK</sequence>
<dbReference type="EMBL" id="DYXT01000016">
    <property type="protein sequence ID" value="HJE38518.1"/>
    <property type="molecule type" value="Genomic_DNA"/>
</dbReference>
<protein>
    <recommendedName>
        <fullName evidence="2 7">Aminomethyltransferase</fullName>
        <ecNumber evidence="2 7">2.1.2.10</ecNumber>
    </recommendedName>
    <alternativeName>
        <fullName evidence="5 7">Glycine cleavage system T protein</fullName>
    </alternativeName>
</protein>
<dbReference type="GO" id="GO:0019464">
    <property type="term" value="P:glycine decarboxylation via glycine cleavage system"/>
    <property type="evidence" value="ECO:0007669"/>
    <property type="project" value="UniProtKB-UniRule"/>
</dbReference>
<name>A0A921JHP5_9BACT</name>
<dbReference type="GO" id="GO:0004047">
    <property type="term" value="F:aminomethyltransferase activity"/>
    <property type="evidence" value="ECO:0007669"/>
    <property type="project" value="UniProtKB-UniRule"/>
</dbReference>
<dbReference type="Gene3D" id="4.10.1250.10">
    <property type="entry name" value="Aminomethyltransferase fragment"/>
    <property type="match status" value="1"/>
</dbReference>
<accession>A0A921JHP5</accession>
<evidence type="ECO:0000256" key="3">
    <source>
        <dbReference type="ARBA" id="ARBA00022576"/>
    </source>
</evidence>
<dbReference type="InterPro" id="IPR006223">
    <property type="entry name" value="GcvT"/>
</dbReference>
<feature type="domain" description="GCVT N-terminal" evidence="9">
    <location>
        <begin position="9"/>
        <end position="262"/>
    </location>
</feature>
<reference evidence="11" key="2">
    <citation type="submission" date="2021-09" db="EMBL/GenBank/DDBJ databases">
        <authorList>
            <person name="Gilroy R."/>
        </authorList>
    </citation>
    <scope>NUCLEOTIDE SEQUENCE</scope>
    <source>
        <strain evidence="11">4100</strain>
    </source>
</reference>
<feature type="binding site" evidence="8">
    <location>
        <position position="198"/>
    </location>
    <ligand>
        <name>substrate</name>
    </ligand>
</feature>
<dbReference type="Proteomes" id="UP000711407">
    <property type="component" value="Unassembled WGS sequence"/>
</dbReference>
<dbReference type="InterPro" id="IPR029043">
    <property type="entry name" value="GcvT/YgfZ_C"/>
</dbReference>
<keyword evidence="4 7" id="KW-0808">Transferase</keyword>
<dbReference type="InterPro" id="IPR028896">
    <property type="entry name" value="GcvT/YgfZ/DmdA"/>
</dbReference>
<dbReference type="InterPro" id="IPR022903">
    <property type="entry name" value="GcvT_bac"/>
</dbReference>
<evidence type="ECO:0000256" key="1">
    <source>
        <dbReference type="ARBA" id="ARBA00008609"/>
    </source>
</evidence>
<dbReference type="GO" id="GO:0005960">
    <property type="term" value="C:glycine cleavage complex"/>
    <property type="evidence" value="ECO:0007669"/>
    <property type="project" value="InterPro"/>
</dbReference>